<evidence type="ECO:0000313" key="2">
    <source>
        <dbReference type="Proteomes" id="UP001229421"/>
    </source>
</evidence>
<evidence type="ECO:0000313" key="1">
    <source>
        <dbReference type="EMBL" id="KAK1435525.1"/>
    </source>
</evidence>
<dbReference type="Proteomes" id="UP001229421">
    <property type="component" value="Unassembled WGS sequence"/>
</dbReference>
<keyword evidence="2" id="KW-1185">Reference proteome</keyword>
<reference evidence="1" key="1">
    <citation type="journal article" date="2023" name="bioRxiv">
        <title>Improved chromosome-level genome assembly for marigold (Tagetes erecta).</title>
        <authorList>
            <person name="Jiang F."/>
            <person name="Yuan L."/>
            <person name="Wang S."/>
            <person name="Wang H."/>
            <person name="Xu D."/>
            <person name="Wang A."/>
            <person name="Fan W."/>
        </authorList>
    </citation>
    <scope>NUCLEOTIDE SEQUENCE</scope>
    <source>
        <strain evidence="1">WSJ</strain>
        <tissue evidence="1">Leaf</tissue>
    </source>
</reference>
<organism evidence="1 2">
    <name type="scientific">Tagetes erecta</name>
    <name type="common">African marigold</name>
    <dbReference type="NCBI Taxonomy" id="13708"/>
    <lineage>
        <taxon>Eukaryota</taxon>
        <taxon>Viridiplantae</taxon>
        <taxon>Streptophyta</taxon>
        <taxon>Embryophyta</taxon>
        <taxon>Tracheophyta</taxon>
        <taxon>Spermatophyta</taxon>
        <taxon>Magnoliopsida</taxon>
        <taxon>eudicotyledons</taxon>
        <taxon>Gunneridae</taxon>
        <taxon>Pentapetalae</taxon>
        <taxon>asterids</taxon>
        <taxon>campanulids</taxon>
        <taxon>Asterales</taxon>
        <taxon>Asteraceae</taxon>
        <taxon>Asteroideae</taxon>
        <taxon>Heliantheae alliance</taxon>
        <taxon>Tageteae</taxon>
        <taxon>Tagetes</taxon>
    </lineage>
</organism>
<comment type="caution">
    <text evidence="1">The sequence shown here is derived from an EMBL/GenBank/DDBJ whole genome shotgun (WGS) entry which is preliminary data.</text>
</comment>
<protein>
    <submittedName>
        <fullName evidence="1">Uncharacterized protein</fullName>
    </submittedName>
</protein>
<sequence>MASFLDFQMHHMLVRKMAYMILEEAGELCDEYGIFNMLSTELQPGGGGGSFTHEVAALVKGVCRDISSTEGPFGRDPIDKGAPNEGVDFRWHSNISYCDL</sequence>
<gene>
    <name evidence="1" type="ORF">QVD17_01290</name>
</gene>
<proteinExistence type="predicted"/>
<name>A0AAD8P1C6_TARER</name>
<dbReference type="AlphaFoldDB" id="A0AAD8P1C6"/>
<dbReference type="EMBL" id="JAUHHV010000001">
    <property type="protein sequence ID" value="KAK1435525.1"/>
    <property type="molecule type" value="Genomic_DNA"/>
</dbReference>
<accession>A0AAD8P1C6</accession>